<feature type="transmembrane region" description="Helical" evidence="1">
    <location>
        <begin position="6"/>
        <end position="27"/>
    </location>
</feature>
<proteinExistence type="predicted"/>
<feature type="domain" description="Major facilitator superfamily (MFS) profile" evidence="2">
    <location>
        <begin position="147"/>
        <end position="383"/>
    </location>
</feature>
<feature type="transmembrane region" description="Helical" evidence="1">
    <location>
        <begin position="39"/>
        <end position="61"/>
    </location>
</feature>
<keyword evidence="1" id="KW-0472">Membrane</keyword>
<keyword evidence="1" id="KW-0812">Transmembrane</keyword>
<name>A0A381VX99_9ZZZZ</name>
<evidence type="ECO:0000259" key="2">
    <source>
        <dbReference type="PROSITE" id="PS50850"/>
    </source>
</evidence>
<dbReference type="SUPFAM" id="SSF103473">
    <property type="entry name" value="MFS general substrate transporter"/>
    <property type="match status" value="1"/>
</dbReference>
<dbReference type="GO" id="GO:0022857">
    <property type="term" value="F:transmembrane transporter activity"/>
    <property type="evidence" value="ECO:0007669"/>
    <property type="project" value="InterPro"/>
</dbReference>
<feature type="transmembrane region" description="Helical" evidence="1">
    <location>
        <begin position="315"/>
        <end position="339"/>
    </location>
</feature>
<dbReference type="InterPro" id="IPR020846">
    <property type="entry name" value="MFS_dom"/>
</dbReference>
<feature type="transmembrane region" description="Helical" evidence="1">
    <location>
        <begin position="345"/>
        <end position="365"/>
    </location>
</feature>
<dbReference type="PANTHER" id="PTHR23526:SF1">
    <property type="entry name" value="MAJOR FACILITATOR SUPERFAMILY MFS_1"/>
    <property type="match status" value="1"/>
</dbReference>
<sequence>MGAPESIAVSTAGLFSILIALPTLIIATLGRNIRNIKKAVILVHIIILMVAFAMGFTFTILDPEQIQTAWKVYFSYFILYSLSIGIIIPIWAEFLNQSTLKSERGKFFGLGFAFNSVGSFAGGFILRFLLSSNIPFPKNFGIGFFILFISLTIGTFLFLFFRVKSPKKEHRHKTVKDFLTETKSIVVGHKNFQKYILSRILFAAHLPGLGLYAIYCQDKFNFDVSQAGIFTILNVIASGFTSYVVGILGDRMGHKSGMMVAYLAHFTAVFLAIFSQNMLWVYAVFMAIGAGQGAFMPSAMNLVYDFAEERDTKTYMALVDTMLAPFVLIYIVGIGYMVRFGNYTLSLYIIGASLFLGMAILYFVVRDPKQSTEHAFNVDGFSS</sequence>
<organism evidence="3">
    <name type="scientific">marine metagenome</name>
    <dbReference type="NCBI Taxonomy" id="408172"/>
    <lineage>
        <taxon>unclassified sequences</taxon>
        <taxon>metagenomes</taxon>
        <taxon>ecological metagenomes</taxon>
    </lineage>
</organism>
<dbReference type="Gene3D" id="1.20.1250.20">
    <property type="entry name" value="MFS general substrate transporter like domains"/>
    <property type="match status" value="2"/>
</dbReference>
<keyword evidence="1" id="KW-1133">Transmembrane helix</keyword>
<dbReference type="EMBL" id="UINC01010056">
    <property type="protein sequence ID" value="SVA44884.1"/>
    <property type="molecule type" value="Genomic_DNA"/>
</dbReference>
<dbReference type="AlphaFoldDB" id="A0A381VX99"/>
<feature type="transmembrane region" description="Helical" evidence="1">
    <location>
        <begin position="227"/>
        <end position="249"/>
    </location>
</feature>
<dbReference type="InterPro" id="IPR036259">
    <property type="entry name" value="MFS_trans_sf"/>
</dbReference>
<gene>
    <name evidence="3" type="ORF">METZ01_LOCUS97738</name>
</gene>
<feature type="transmembrane region" description="Helical" evidence="1">
    <location>
        <begin position="280"/>
        <end position="303"/>
    </location>
</feature>
<feature type="transmembrane region" description="Helical" evidence="1">
    <location>
        <begin position="142"/>
        <end position="161"/>
    </location>
</feature>
<feature type="transmembrane region" description="Helical" evidence="1">
    <location>
        <begin position="256"/>
        <end position="274"/>
    </location>
</feature>
<accession>A0A381VX99</accession>
<evidence type="ECO:0000256" key="1">
    <source>
        <dbReference type="SAM" id="Phobius"/>
    </source>
</evidence>
<feature type="transmembrane region" description="Helical" evidence="1">
    <location>
        <begin position="107"/>
        <end position="130"/>
    </location>
</feature>
<feature type="transmembrane region" description="Helical" evidence="1">
    <location>
        <begin position="196"/>
        <end position="215"/>
    </location>
</feature>
<dbReference type="Pfam" id="PF07690">
    <property type="entry name" value="MFS_1"/>
    <property type="match status" value="1"/>
</dbReference>
<feature type="transmembrane region" description="Helical" evidence="1">
    <location>
        <begin position="73"/>
        <end position="95"/>
    </location>
</feature>
<protein>
    <recommendedName>
        <fullName evidence="2">Major facilitator superfamily (MFS) profile domain-containing protein</fullName>
    </recommendedName>
</protein>
<evidence type="ECO:0000313" key="3">
    <source>
        <dbReference type="EMBL" id="SVA44884.1"/>
    </source>
</evidence>
<dbReference type="PROSITE" id="PS50850">
    <property type="entry name" value="MFS"/>
    <property type="match status" value="1"/>
</dbReference>
<dbReference type="PANTHER" id="PTHR23526">
    <property type="entry name" value="INTEGRAL MEMBRANE TRANSPORT PROTEIN-RELATED"/>
    <property type="match status" value="1"/>
</dbReference>
<reference evidence="3" key="1">
    <citation type="submission" date="2018-05" db="EMBL/GenBank/DDBJ databases">
        <authorList>
            <person name="Lanie J.A."/>
            <person name="Ng W.-L."/>
            <person name="Kazmierczak K.M."/>
            <person name="Andrzejewski T.M."/>
            <person name="Davidsen T.M."/>
            <person name="Wayne K.J."/>
            <person name="Tettelin H."/>
            <person name="Glass J.I."/>
            <person name="Rusch D."/>
            <person name="Podicherti R."/>
            <person name="Tsui H.-C.T."/>
            <person name="Winkler M.E."/>
        </authorList>
    </citation>
    <scope>NUCLEOTIDE SEQUENCE</scope>
</reference>
<dbReference type="InterPro" id="IPR011701">
    <property type="entry name" value="MFS"/>
</dbReference>
<dbReference type="InterPro" id="IPR052528">
    <property type="entry name" value="Sugar_transport-like"/>
</dbReference>